<dbReference type="Gene3D" id="3.30.200.20">
    <property type="entry name" value="Phosphorylase Kinase, domain 1"/>
    <property type="match status" value="1"/>
</dbReference>
<keyword evidence="10 23" id="KW-0812">Transmembrane</keyword>
<dbReference type="PRINTS" id="PR00019">
    <property type="entry name" value="LEURICHRPT"/>
</dbReference>
<evidence type="ECO:0000256" key="23">
    <source>
        <dbReference type="SAM" id="Phobius"/>
    </source>
</evidence>
<keyword evidence="6" id="KW-0723">Serine/threonine-protein kinase</keyword>
<dbReference type="AlphaFoldDB" id="A0AAD7LL79"/>
<accession>A0AAD7LL79</accession>
<proteinExistence type="inferred from homology"/>
<dbReference type="InterPro" id="IPR001611">
    <property type="entry name" value="Leu-rich_rpt"/>
</dbReference>
<keyword evidence="26" id="KW-1185">Reference proteome</keyword>
<keyword evidence="19" id="KW-0325">Glycoprotein</keyword>
<dbReference type="InterPro" id="IPR011009">
    <property type="entry name" value="Kinase-like_dom_sf"/>
</dbReference>
<keyword evidence="9" id="KW-0808">Transferase</keyword>
<evidence type="ECO:0000256" key="4">
    <source>
        <dbReference type="ARBA" id="ARBA00012513"/>
    </source>
</evidence>
<dbReference type="SMART" id="SM00369">
    <property type="entry name" value="LRR_TYP"/>
    <property type="match status" value="7"/>
</dbReference>
<evidence type="ECO:0000256" key="10">
    <source>
        <dbReference type="ARBA" id="ARBA00022692"/>
    </source>
</evidence>
<evidence type="ECO:0000256" key="11">
    <source>
        <dbReference type="ARBA" id="ARBA00022729"/>
    </source>
</evidence>
<dbReference type="Pfam" id="PF13855">
    <property type="entry name" value="LRR_8"/>
    <property type="match status" value="2"/>
</dbReference>
<evidence type="ECO:0000256" key="7">
    <source>
        <dbReference type="ARBA" id="ARBA00022553"/>
    </source>
</evidence>
<keyword evidence="16 23" id="KW-1133">Transmembrane helix</keyword>
<comment type="similarity">
    <text evidence="3">Belongs to the RLP family.</text>
</comment>
<dbReference type="FunFam" id="1.10.510.10:FF:000358">
    <property type="entry name" value="Putative leucine-rich repeat receptor-like serine/threonine-protein kinase"/>
    <property type="match status" value="1"/>
</dbReference>
<evidence type="ECO:0000256" key="9">
    <source>
        <dbReference type="ARBA" id="ARBA00022679"/>
    </source>
</evidence>
<dbReference type="Pfam" id="PF00560">
    <property type="entry name" value="LRR_1"/>
    <property type="match status" value="2"/>
</dbReference>
<keyword evidence="18 25" id="KW-0675">Receptor</keyword>
<dbReference type="GO" id="GO:0005524">
    <property type="term" value="F:ATP binding"/>
    <property type="evidence" value="ECO:0007669"/>
    <property type="project" value="UniProtKB-UniRule"/>
</dbReference>
<dbReference type="PANTHER" id="PTHR48053:SF37">
    <property type="entry name" value="LEUCINE-RICH REPEAT PROTEIN KINASE FAMILY PROTEIN"/>
    <property type="match status" value="1"/>
</dbReference>
<evidence type="ECO:0000256" key="8">
    <source>
        <dbReference type="ARBA" id="ARBA00022614"/>
    </source>
</evidence>
<evidence type="ECO:0000259" key="24">
    <source>
        <dbReference type="PROSITE" id="PS50011"/>
    </source>
</evidence>
<evidence type="ECO:0000256" key="3">
    <source>
        <dbReference type="ARBA" id="ARBA00009592"/>
    </source>
</evidence>
<dbReference type="FunFam" id="3.80.10.10:FF:000041">
    <property type="entry name" value="LRR receptor-like serine/threonine-protein kinase ERECTA"/>
    <property type="match status" value="1"/>
</dbReference>
<evidence type="ECO:0000256" key="13">
    <source>
        <dbReference type="ARBA" id="ARBA00022741"/>
    </source>
</evidence>
<keyword evidence="14 25" id="KW-0418">Kinase</keyword>
<dbReference type="KEGG" id="qsa:O6P43_020690"/>
<dbReference type="InterPro" id="IPR003591">
    <property type="entry name" value="Leu-rich_rpt_typical-subtyp"/>
</dbReference>
<evidence type="ECO:0000313" key="26">
    <source>
        <dbReference type="Proteomes" id="UP001163823"/>
    </source>
</evidence>
<comment type="catalytic activity">
    <reaction evidence="21">
        <text>L-seryl-[protein] + ATP = O-phospho-L-seryl-[protein] + ADP + H(+)</text>
        <dbReference type="Rhea" id="RHEA:17989"/>
        <dbReference type="Rhea" id="RHEA-COMP:9863"/>
        <dbReference type="Rhea" id="RHEA-COMP:11604"/>
        <dbReference type="ChEBI" id="CHEBI:15378"/>
        <dbReference type="ChEBI" id="CHEBI:29999"/>
        <dbReference type="ChEBI" id="CHEBI:30616"/>
        <dbReference type="ChEBI" id="CHEBI:83421"/>
        <dbReference type="ChEBI" id="CHEBI:456216"/>
        <dbReference type="EC" id="2.7.11.1"/>
    </reaction>
</comment>
<dbReference type="PROSITE" id="PS00108">
    <property type="entry name" value="PROTEIN_KINASE_ST"/>
    <property type="match status" value="1"/>
</dbReference>
<keyword evidence="12" id="KW-0677">Repeat</keyword>
<evidence type="ECO:0000256" key="2">
    <source>
        <dbReference type="ARBA" id="ARBA00004479"/>
    </source>
</evidence>
<name>A0AAD7LL79_QUISA</name>
<gene>
    <name evidence="25" type="ORF">O6P43_020690</name>
</gene>
<evidence type="ECO:0000256" key="18">
    <source>
        <dbReference type="ARBA" id="ARBA00023170"/>
    </source>
</evidence>
<evidence type="ECO:0000256" key="19">
    <source>
        <dbReference type="ARBA" id="ARBA00023180"/>
    </source>
</evidence>
<feature type="domain" description="Protein kinase" evidence="24">
    <location>
        <begin position="570"/>
        <end position="882"/>
    </location>
</feature>
<dbReference type="EC" id="2.7.11.1" evidence="4"/>
<reference evidence="25" key="1">
    <citation type="journal article" date="2023" name="Science">
        <title>Elucidation of the pathway for biosynthesis of saponin adjuvants from the soapbark tree.</title>
        <authorList>
            <person name="Reed J."/>
            <person name="Orme A."/>
            <person name="El-Demerdash A."/>
            <person name="Owen C."/>
            <person name="Martin L.B.B."/>
            <person name="Misra R.C."/>
            <person name="Kikuchi S."/>
            <person name="Rejzek M."/>
            <person name="Martin A.C."/>
            <person name="Harkess A."/>
            <person name="Leebens-Mack J."/>
            <person name="Louveau T."/>
            <person name="Stephenson M.J."/>
            <person name="Osbourn A."/>
        </authorList>
    </citation>
    <scope>NUCLEOTIDE SEQUENCE</scope>
    <source>
        <strain evidence="25">S10</strain>
    </source>
</reference>
<dbReference type="InterPro" id="IPR000719">
    <property type="entry name" value="Prot_kinase_dom"/>
</dbReference>
<dbReference type="PROSITE" id="PS00107">
    <property type="entry name" value="PROTEIN_KINASE_ATP"/>
    <property type="match status" value="1"/>
</dbReference>
<keyword evidence="7" id="KW-0597">Phosphoprotein</keyword>
<feature type="binding site" evidence="22">
    <location>
        <position position="599"/>
    </location>
    <ligand>
        <name>ATP</name>
        <dbReference type="ChEBI" id="CHEBI:30616"/>
    </ligand>
</feature>
<evidence type="ECO:0000256" key="15">
    <source>
        <dbReference type="ARBA" id="ARBA00022840"/>
    </source>
</evidence>
<comment type="subcellular location">
    <subcellularLocation>
        <location evidence="1">Cell membrane</location>
        <topology evidence="1">Single-pass membrane protein</topology>
    </subcellularLocation>
    <subcellularLocation>
        <location evidence="2">Membrane</location>
        <topology evidence="2">Single-pass type I membrane protein</topology>
    </subcellularLocation>
</comment>
<dbReference type="Gene3D" id="3.80.10.10">
    <property type="entry name" value="Ribonuclease Inhibitor"/>
    <property type="match status" value="3"/>
</dbReference>
<dbReference type="InterPro" id="IPR008271">
    <property type="entry name" value="Ser/Thr_kinase_AS"/>
</dbReference>
<dbReference type="Pfam" id="PF07714">
    <property type="entry name" value="PK_Tyr_Ser-Thr"/>
    <property type="match status" value="1"/>
</dbReference>
<sequence length="890" mass="98723">MLVPTASQVNSLASIFCTNEMNSSSLKFLDLSHNDFSGLIPVGLGRCSKLEIFRAGFNQQTGPIPSDIFSAVALQEISLPQNTLSGTIGNGIIHLTNLRVLELHSNVLSGPIPHDMNKLTKLEEILLHINNLNGTLPPSLMNCVNLVTLNLRINSLVGDLSAFNFSRFFQLTKLDLGNNYFTGNLPPSLFACKSLTAIRLAGNHLEGQISPDILELKSLSFLSVSNNNLKNLTGAIKILTGLKNLTTLVLSRNFVADAIPYDDYVIDTDGFQKLRILGLGNCSITGNFPSWLVKLKKLEVVDLSFNQITGSIPSWLGTLPQLFYLDLADNLITGKFPKELAGLPALTSKQENDGLQWIYLELPLFILPTNATLQQYNRLLNLPPAIFLENNQLVGNIPIEIGQLKCLHVLDLSNNQISGNIPHQISNLTDLEKLDLSRNNLSGEIPKEMAKLTFLSYLDLSFNNLEGQVPTGGVFQTLSPASFQGNRLHFGGLPVLQPPPPLNILKRKKHHSLKFTIIVMSVSMFFLMLFTFISLVWLRKSKRKPSSTLSTVEHLPKVSYRQLHQATDGFSPNNLIGSGGFGCVYKGILGPEEREVAVKVLNLKMKGASESFFAECNALKKIRHRNLVKILTCCSSIDYSDNEFKALVFEFMENGSLEQWLHPQTEGKNDTRRLNLLQSLNIAIEVASALYYLHDLGEQPVVHCDLKPGNILLDNDMTAHVSDFGLARLIFATSDISRNQITTLEIKGSIGYAAPEYGMGGEASTRGDVYSFGILLLEMFTGKRPTDDMFKDGLNLHMYAKLALQQNYMRNTDPNLLQTEVEHVKVDDIEIELNLNQISADVQKCLFSVFKIGIACSMESPKERINMGDVTRQLNLVRNSFLGVEDMEKE</sequence>
<dbReference type="PROSITE" id="PS50011">
    <property type="entry name" value="PROTEIN_KINASE_DOM"/>
    <property type="match status" value="1"/>
</dbReference>
<evidence type="ECO:0000256" key="12">
    <source>
        <dbReference type="ARBA" id="ARBA00022737"/>
    </source>
</evidence>
<evidence type="ECO:0000256" key="14">
    <source>
        <dbReference type="ARBA" id="ARBA00022777"/>
    </source>
</evidence>
<evidence type="ECO:0000256" key="1">
    <source>
        <dbReference type="ARBA" id="ARBA00004162"/>
    </source>
</evidence>
<dbReference type="GO" id="GO:0005886">
    <property type="term" value="C:plasma membrane"/>
    <property type="evidence" value="ECO:0007669"/>
    <property type="project" value="UniProtKB-SubCell"/>
</dbReference>
<evidence type="ECO:0000256" key="6">
    <source>
        <dbReference type="ARBA" id="ARBA00022527"/>
    </source>
</evidence>
<evidence type="ECO:0000256" key="21">
    <source>
        <dbReference type="ARBA" id="ARBA00048679"/>
    </source>
</evidence>
<keyword evidence="5" id="KW-1003">Cell membrane</keyword>
<dbReference type="Gene3D" id="1.10.510.10">
    <property type="entry name" value="Transferase(Phosphotransferase) domain 1"/>
    <property type="match status" value="1"/>
</dbReference>
<feature type="transmembrane region" description="Helical" evidence="23">
    <location>
        <begin position="515"/>
        <end position="538"/>
    </location>
</feature>
<keyword evidence="11" id="KW-0732">Signal</keyword>
<dbReference type="InterPro" id="IPR051716">
    <property type="entry name" value="Plant_RL_S/T_kinase"/>
</dbReference>
<protein>
    <recommendedName>
        <fullName evidence="4">non-specific serine/threonine protein kinase</fullName>
        <ecNumber evidence="4">2.7.11.1</ecNumber>
    </recommendedName>
</protein>
<dbReference type="Proteomes" id="UP001163823">
    <property type="component" value="Chromosome 8"/>
</dbReference>
<keyword evidence="8" id="KW-0433">Leucine-rich repeat</keyword>
<dbReference type="SUPFAM" id="SSF56112">
    <property type="entry name" value="Protein kinase-like (PK-like)"/>
    <property type="match status" value="1"/>
</dbReference>
<evidence type="ECO:0000256" key="16">
    <source>
        <dbReference type="ARBA" id="ARBA00022989"/>
    </source>
</evidence>
<keyword evidence="17 23" id="KW-0472">Membrane</keyword>
<dbReference type="FunFam" id="3.30.200.20:FF:000432">
    <property type="entry name" value="LRR receptor-like serine/threonine-protein kinase EFR"/>
    <property type="match status" value="1"/>
</dbReference>
<dbReference type="GO" id="GO:0004674">
    <property type="term" value="F:protein serine/threonine kinase activity"/>
    <property type="evidence" value="ECO:0007669"/>
    <property type="project" value="UniProtKB-KW"/>
</dbReference>
<comment type="catalytic activity">
    <reaction evidence="20">
        <text>L-threonyl-[protein] + ATP = O-phospho-L-threonyl-[protein] + ADP + H(+)</text>
        <dbReference type="Rhea" id="RHEA:46608"/>
        <dbReference type="Rhea" id="RHEA-COMP:11060"/>
        <dbReference type="Rhea" id="RHEA-COMP:11605"/>
        <dbReference type="ChEBI" id="CHEBI:15378"/>
        <dbReference type="ChEBI" id="CHEBI:30013"/>
        <dbReference type="ChEBI" id="CHEBI:30616"/>
        <dbReference type="ChEBI" id="CHEBI:61977"/>
        <dbReference type="ChEBI" id="CHEBI:456216"/>
        <dbReference type="EC" id="2.7.11.1"/>
    </reaction>
</comment>
<keyword evidence="15 22" id="KW-0067">ATP-binding</keyword>
<dbReference type="InterPro" id="IPR001245">
    <property type="entry name" value="Ser-Thr/Tyr_kinase_cat_dom"/>
</dbReference>
<evidence type="ECO:0000256" key="20">
    <source>
        <dbReference type="ARBA" id="ARBA00047899"/>
    </source>
</evidence>
<dbReference type="SMART" id="SM00220">
    <property type="entry name" value="S_TKc"/>
    <property type="match status" value="1"/>
</dbReference>
<evidence type="ECO:0000256" key="17">
    <source>
        <dbReference type="ARBA" id="ARBA00023136"/>
    </source>
</evidence>
<evidence type="ECO:0000256" key="22">
    <source>
        <dbReference type="PROSITE-ProRule" id="PRU10141"/>
    </source>
</evidence>
<organism evidence="25 26">
    <name type="scientific">Quillaja saponaria</name>
    <name type="common">Soap bark tree</name>
    <dbReference type="NCBI Taxonomy" id="32244"/>
    <lineage>
        <taxon>Eukaryota</taxon>
        <taxon>Viridiplantae</taxon>
        <taxon>Streptophyta</taxon>
        <taxon>Embryophyta</taxon>
        <taxon>Tracheophyta</taxon>
        <taxon>Spermatophyta</taxon>
        <taxon>Magnoliopsida</taxon>
        <taxon>eudicotyledons</taxon>
        <taxon>Gunneridae</taxon>
        <taxon>Pentapetalae</taxon>
        <taxon>rosids</taxon>
        <taxon>fabids</taxon>
        <taxon>Fabales</taxon>
        <taxon>Quillajaceae</taxon>
        <taxon>Quillaja</taxon>
    </lineage>
</organism>
<dbReference type="EMBL" id="JARAOO010000008">
    <property type="protein sequence ID" value="KAJ7960214.1"/>
    <property type="molecule type" value="Genomic_DNA"/>
</dbReference>
<dbReference type="SUPFAM" id="SSF52058">
    <property type="entry name" value="L domain-like"/>
    <property type="match status" value="1"/>
</dbReference>
<dbReference type="InterPro" id="IPR017441">
    <property type="entry name" value="Protein_kinase_ATP_BS"/>
</dbReference>
<dbReference type="PANTHER" id="PTHR48053">
    <property type="entry name" value="LEUCINE RICH REPEAT FAMILY PROTEIN, EXPRESSED"/>
    <property type="match status" value="1"/>
</dbReference>
<dbReference type="InterPro" id="IPR032675">
    <property type="entry name" value="LRR_dom_sf"/>
</dbReference>
<comment type="caution">
    <text evidence="25">The sequence shown here is derived from an EMBL/GenBank/DDBJ whole genome shotgun (WGS) entry which is preliminary data.</text>
</comment>
<evidence type="ECO:0000313" key="25">
    <source>
        <dbReference type="EMBL" id="KAJ7960214.1"/>
    </source>
</evidence>
<dbReference type="FunFam" id="3.80.10.10:FF:000213">
    <property type="entry name" value="Tyrosine-sulfated glycopeptide receptor 1"/>
    <property type="match status" value="1"/>
</dbReference>
<keyword evidence="13 22" id="KW-0547">Nucleotide-binding</keyword>
<evidence type="ECO:0000256" key="5">
    <source>
        <dbReference type="ARBA" id="ARBA00022475"/>
    </source>
</evidence>